<gene>
    <name evidence="9" type="ORF">NAT50_08130</name>
</gene>
<evidence type="ECO:0000256" key="6">
    <source>
        <dbReference type="SAM" id="Phobius"/>
    </source>
</evidence>
<name>A0ABT0TPN4_9FLAO</name>
<feature type="transmembrane region" description="Helical" evidence="6">
    <location>
        <begin position="387"/>
        <end position="410"/>
    </location>
</feature>
<accession>A0ABT0TPN4</accession>
<dbReference type="Proteomes" id="UP001317191">
    <property type="component" value="Unassembled WGS sequence"/>
</dbReference>
<evidence type="ECO:0000313" key="9">
    <source>
        <dbReference type="EMBL" id="MCL9809325.1"/>
    </source>
</evidence>
<feature type="transmembrane region" description="Helical" evidence="6">
    <location>
        <begin position="289"/>
        <end position="305"/>
    </location>
</feature>
<comment type="subcellular location">
    <subcellularLocation>
        <location evidence="1">Cell membrane</location>
        <topology evidence="1">Multi-pass membrane protein</topology>
    </subcellularLocation>
</comment>
<evidence type="ECO:0000256" key="4">
    <source>
        <dbReference type="ARBA" id="ARBA00022989"/>
    </source>
</evidence>
<protein>
    <submittedName>
        <fullName evidence="9">Competence protein ComEC family protein</fullName>
    </submittedName>
</protein>
<dbReference type="Pfam" id="PF13567">
    <property type="entry name" value="DUF4131"/>
    <property type="match status" value="1"/>
</dbReference>
<feature type="transmembrane region" description="Helical" evidence="6">
    <location>
        <begin position="252"/>
        <end position="277"/>
    </location>
</feature>
<evidence type="ECO:0000313" key="10">
    <source>
        <dbReference type="Proteomes" id="UP001317191"/>
    </source>
</evidence>
<dbReference type="EMBL" id="JAMLJM010000005">
    <property type="protein sequence ID" value="MCL9809325.1"/>
    <property type="molecule type" value="Genomic_DNA"/>
</dbReference>
<evidence type="ECO:0000256" key="5">
    <source>
        <dbReference type="ARBA" id="ARBA00023136"/>
    </source>
</evidence>
<dbReference type="InterPro" id="IPR004477">
    <property type="entry name" value="ComEC_N"/>
</dbReference>
<sequence length="677" mass="77925">MKILQFPIVRVTFWFVLGILFSYYLTIPFTIDLVILLVAISLFSFVFITNHRKLKNNQWFSIALYFLFFSFGIHSIIIHKDNLKQNHYTQNPRNLERTTTIEATVIDKLKNTEKYNRYVIEIAQIEGQISRGKAILNIRKQPQQKDLITGNIIRIEDQLVSNFKPNNPNQFNYGHYLETKGIYAQIFTESSQIKVSNRISKDIWYYTSQFRNTIVENLAHSGFKKDELAIVLALILGQQQDISSEILKDYQFAGAIHILSVSGLHVGFIMLFVTLLLKPLPNTKTGNTTRIILILLSLWLFALIAGLSPSVVRSATMFSFLAIGNFINRATNPFHTIIASMFLILLFNPFFLFDIGFKLSYLAVFFILWLQPALSRIWHPKNSIIKYFWDIITVSFAAQIGTLPLSIYYFHQFPGLFFITNIVLIPTLVGIMSLGTVVVLLAFFNFTPELLTKPLELAITYMNQFIHWVASIENFIWTEIPLNFSLMILGYAIIISGTIVCRKPSFKKIVWLLSNIIAFQIVYLSTVWSSRTNSEFIVFNALQKTMIAQKTGNTIRLLSRDTIVKNSFEDKLIQTYATANFCSTIIKEPLNNCMYFENKKILVIDESAIFQPLEKADIIILSHAPKINLERLLQSQQPEMIIADASNYKSSILTWKATCVKNKIPFHSTYEKGFYKF</sequence>
<dbReference type="InterPro" id="IPR052159">
    <property type="entry name" value="Competence_DNA_uptake"/>
</dbReference>
<keyword evidence="4 6" id="KW-1133">Transmembrane helix</keyword>
<dbReference type="InterPro" id="IPR025405">
    <property type="entry name" value="DUF4131"/>
</dbReference>
<comment type="caution">
    <text evidence="9">The sequence shown here is derived from an EMBL/GenBank/DDBJ whole genome shotgun (WGS) entry which is preliminary data.</text>
</comment>
<keyword evidence="10" id="KW-1185">Reference proteome</keyword>
<feature type="domain" description="ComEC/Rec2-related protein" evidence="7">
    <location>
        <begin position="234"/>
        <end position="500"/>
    </location>
</feature>
<feature type="domain" description="DUF4131" evidence="8">
    <location>
        <begin position="31"/>
        <end position="192"/>
    </location>
</feature>
<feature type="transmembrane region" description="Helical" evidence="6">
    <location>
        <begin position="416"/>
        <end position="446"/>
    </location>
</feature>
<reference evidence="9 10" key="1">
    <citation type="submission" date="2022-05" db="EMBL/GenBank/DDBJ databases">
        <title>Flavobacterium sp., isolated from activated sludge.</title>
        <authorList>
            <person name="Ran Q."/>
        </authorList>
    </citation>
    <scope>NUCLEOTIDE SEQUENCE [LARGE SCALE GENOMIC DNA]</scope>
    <source>
        <strain evidence="9 10">HXWNR70</strain>
    </source>
</reference>
<feature type="transmembrane region" description="Helical" evidence="6">
    <location>
        <begin position="60"/>
        <end position="78"/>
    </location>
</feature>
<keyword evidence="5 6" id="KW-0472">Membrane</keyword>
<evidence type="ECO:0000256" key="3">
    <source>
        <dbReference type="ARBA" id="ARBA00022692"/>
    </source>
</evidence>
<evidence type="ECO:0000256" key="1">
    <source>
        <dbReference type="ARBA" id="ARBA00004651"/>
    </source>
</evidence>
<keyword evidence="3 6" id="KW-0812">Transmembrane</keyword>
<dbReference type="NCBIfam" id="TIGR00360">
    <property type="entry name" value="ComEC_N-term"/>
    <property type="match status" value="1"/>
</dbReference>
<proteinExistence type="predicted"/>
<dbReference type="Pfam" id="PF03772">
    <property type="entry name" value="Competence"/>
    <property type="match status" value="1"/>
</dbReference>
<organism evidence="9 10">
    <name type="scientific">Flavobacterium luminosum</name>
    <dbReference type="NCBI Taxonomy" id="2949086"/>
    <lineage>
        <taxon>Bacteria</taxon>
        <taxon>Pseudomonadati</taxon>
        <taxon>Bacteroidota</taxon>
        <taxon>Flavobacteriia</taxon>
        <taxon>Flavobacteriales</taxon>
        <taxon>Flavobacteriaceae</taxon>
        <taxon>Flavobacterium</taxon>
    </lineage>
</organism>
<keyword evidence="2" id="KW-1003">Cell membrane</keyword>
<dbReference type="PANTHER" id="PTHR30619:SF1">
    <property type="entry name" value="RECOMBINATION PROTEIN 2"/>
    <property type="match status" value="1"/>
</dbReference>
<evidence type="ECO:0000259" key="7">
    <source>
        <dbReference type="Pfam" id="PF03772"/>
    </source>
</evidence>
<dbReference type="RefSeq" id="WP_250592746.1">
    <property type="nucleotide sequence ID" value="NZ_JAMLJM010000005.1"/>
</dbReference>
<feature type="transmembrane region" description="Helical" evidence="6">
    <location>
        <begin position="334"/>
        <end position="353"/>
    </location>
</feature>
<feature type="transmembrane region" description="Helical" evidence="6">
    <location>
        <begin position="509"/>
        <end position="528"/>
    </location>
</feature>
<evidence type="ECO:0000256" key="2">
    <source>
        <dbReference type="ARBA" id="ARBA00022475"/>
    </source>
</evidence>
<feature type="transmembrane region" description="Helical" evidence="6">
    <location>
        <begin position="31"/>
        <end position="48"/>
    </location>
</feature>
<dbReference type="PANTHER" id="PTHR30619">
    <property type="entry name" value="DNA INTERNALIZATION/COMPETENCE PROTEIN COMEC/REC2"/>
    <property type="match status" value="1"/>
</dbReference>
<evidence type="ECO:0000259" key="8">
    <source>
        <dbReference type="Pfam" id="PF13567"/>
    </source>
</evidence>
<feature type="transmembrane region" description="Helical" evidence="6">
    <location>
        <begin position="483"/>
        <end position="502"/>
    </location>
</feature>